<dbReference type="InterPro" id="IPR001478">
    <property type="entry name" value="PDZ"/>
</dbReference>
<feature type="region of interest" description="Disordered" evidence="1">
    <location>
        <begin position="323"/>
        <end position="378"/>
    </location>
</feature>
<feature type="region of interest" description="Disordered" evidence="1">
    <location>
        <begin position="14"/>
        <end position="57"/>
    </location>
</feature>
<feature type="compositionally biased region" description="Polar residues" evidence="1">
    <location>
        <begin position="331"/>
        <end position="357"/>
    </location>
</feature>
<comment type="caution">
    <text evidence="3">The sequence shown here is derived from an EMBL/GenBank/DDBJ whole genome shotgun (WGS) entry which is preliminary data.</text>
</comment>
<dbReference type="SUPFAM" id="SSF50156">
    <property type="entry name" value="PDZ domain-like"/>
    <property type="match status" value="1"/>
</dbReference>
<feature type="compositionally biased region" description="Polar residues" evidence="1">
    <location>
        <begin position="21"/>
        <end position="33"/>
    </location>
</feature>
<accession>A0AAD2CT12</accession>
<feature type="domain" description="PDZ" evidence="2">
    <location>
        <begin position="178"/>
        <end position="252"/>
    </location>
</feature>
<dbReference type="Gene3D" id="2.30.42.10">
    <property type="match status" value="1"/>
</dbReference>
<sequence length="579" mass="64666">MAEVNAQQVYRHQLKGRAQNVPMTQYSRPSRSRQMIEESETRDDGERYGAGASSTKLPQQCRAIQDNAMISVPSEGIIQIEIARESIPGIAFSRLSSLLDAQHQRGGHTLQIDYIHAESSFSRSPLVPGLVVREINNQKMIQQSPQDAQRELVNEYYPTTRIQVYGYTGVAYKPQKSTRLGLVLKDSSTAEGVYISTIKRDSIFWGAGLKAGLKVVSINKRPCPKDILKAIKRLQRTTGLLEIVAVETKRLQGESQSEISSREEVHCSSLRQIEDVCHLEDEGPILYQHEKMREPVHIISLLHIEEPPLSQDFDIMDQNSLVRTTEDDSTDGSVESQTTITRTSNARNDFRLTSSPEQVRPYSTRKESRDASDSDDPGPLLACVDDPMLCSAFLDEVAEFVREHTAMLDKAVRKHLGKERSDQLLGEKGTSQWRVVDVRQYSQIESMPSIVVGSVDHPTPPMMLGIASARPCYSPLYDKVINKNKSLVSVKVPQDMMLSGASRRRDISATSRPRHSQHGLEEDPGLIVTGLEMNFTDKAVFVAKDSKRVRGGDNIAMAVLLFADNTLLKMDKVCFSQGV</sequence>
<dbReference type="AlphaFoldDB" id="A0AAD2CT12"/>
<evidence type="ECO:0000313" key="4">
    <source>
        <dbReference type="Proteomes" id="UP001295423"/>
    </source>
</evidence>
<evidence type="ECO:0000313" key="3">
    <source>
        <dbReference type="EMBL" id="CAJ1935243.1"/>
    </source>
</evidence>
<evidence type="ECO:0000259" key="2">
    <source>
        <dbReference type="SMART" id="SM00228"/>
    </source>
</evidence>
<dbReference type="InterPro" id="IPR036034">
    <property type="entry name" value="PDZ_sf"/>
</dbReference>
<name>A0AAD2CT12_9STRA</name>
<organism evidence="3 4">
    <name type="scientific">Cylindrotheca closterium</name>
    <dbReference type="NCBI Taxonomy" id="2856"/>
    <lineage>
        <taxon>Eukaryota</taxon>
        <taxon>Sar</taxon>
        <taxon>Stramenopiles</taxon>
        <taxon>Ochrophyta</taxon>
        <taxon>Bacillariophyta</taxon>
        <taxon>Bacillariophyceae</taxon>
        <taxon>Bacillariophycidae</taxon>
        <taxon>Bacillariales</taxon>
        <taxon>Bacillariaceae</taxon>
        <taxon>Cylindrotheca</taxon>
    </lineage>
</organism>
<dbReference type="EMBL" id="CAKOGP040000446">
    <property type="protein sequence ID" value="CAJ1935243.1"/>
    <property type="molecule type" value="Genomic_DNA"/>
</dbReference>
<keyword evidence="4" id="KW-1185">Reference proteome</keyword>
<gene>
    <name evidence="3" type="ORF">CYCCA115_LOCUS4579</name>
</gene>
<dbReference type="Proteomes" id="UP001295423">
    <property type="component" value="Unassembled WGS sequence"/>
</dbReference>
<dbReference type="SMART" id="SM00228">
    <property type="entry name" value="PDZ"/>
    <property type="match status" value="1"/>
</dbReference>
<reference evidence="3" key="1">
    <citation type="submission" date="2023-08" db="EMBL/GenBank/DDBJ databases">
        <authorList>
            <person name="Audoor S."/>
            <person name="Bilcke G."/>
        </authorList>
    </citation>
    <scope>NUCLEOTIDE SEQUENCE</scope>
</reference>
<feature type="region of interest" description="Disordered" evidence="1">
    <location>
        <begin position="501"/>
        <end position="521"/>
    </location>
</feature>
<evidence type="ECO:0000256" key="1">
    <source>
        <dbReference type="SAM" id="MobiDB-lite"/>
    </source>
</evidence>
<proteinExistence type="predicted"/>
<protein>
    <recommendedName>
        <fullName evidence="2">PDZ domain-containing protein</fullName>
    </recommendedName>
</protein>